<organism evidence="1 2">
    <name type="scientific">Helicobacter heilmannii</name>
    <dbReference type="NCBI Taxonomy" id="35817"/>
    <lineage>
        <taxon>Bacteria</taxon>
        <taxon>Pseudomonadati</taxon>
        <taxon>Campylobacterota</taxon>
        <taxon>Epsilonproteobacteria</taxon>
        <taxon>Campylobacterales</taxon>
        <taxon>Helicobacteraceae</taxon>
        <taxon>Helicobacter</taxon>
    </lineage>
</organism>
<dbReference type="EMBL" id="CDMK01000002">
    <property type="protein sequence ID" value="CRI34538.1"/>
    <property type="molecule type" value="Genomic_DNA"/>
</dbReference>
<accession>A0A0K2Y6P9</accession>
<proteinExistence type="predicted"/>
<sequence length="274" mass="32349">MGRITFSVINMKKFRLGEELYIKLNARGKALSKFENLKAFIEQNNEEIPLEILGAMDNKWSDYFFDSTNPKAFDVRYFHFLHYANAFFALAEKTKDKIEDLLDRNLIIDDRYKYVRKKTNLSVLDKMMDVFGVLKDLQDGHDLKDLLESLKALNPVFKGPDFFKDNFFEKDKQGNTTDKKEELTGKEICYFFALLFVFAKHPFVLDKPPKAEYKRPQLDQKLQEELQDYFRVVHHLVENFYFQLSKIPGFFNLLDFVSGVFNSEHRAKGITRNQ</sequence>
<name>A0A0K2Y6P9_HELHE</name>
<gene>
    <name evidence="1" type="ORF">HHE01_03390</name>
</gene>
<reference evidence="2" key="1">
    <citation type="submission" date="2014-12" db="EMBL/GenBank/DDBJ databases">
        <authorList>
            <person name="Smet A."/>
        </authorList>
    </citation>
    <scope>NUCLEOTIDE SEQUENCE [LARGE SCALE GENOMIC DNA]</scope>
</reference>
<dbReference type="Proteomes" id="UP000046090">
    <property type="component" value="Unassembled WGS sequence"/>
</dbReference>
<dbReference type="AlphaFoldDB" id="A0A0K2Y6P9"/>
<evidence type="ECO:0000313" key="2">
    <source>
        <dbReference type="Proteomes" id="UP000046090"/>
    </source>
</evidence>
<evidence type="ECO:0000313" key="1">
    <source>
        <dbReference type="EMBL" id="CRI34538.1"/>
    </source>
</evidence>
<keyword evidence="2" id="KW-1185">Reference proteome</keyword>
<protein>
    <submittedName>
        <fullName evidence="1">Uncharacterized protein</fullName>
    </submittedName>
</protein>